<protein>
    <recommendedName>
        <fullName evidence="6">Helicase ATP-binding domain-containing protein</fullName>
    </recommendedName>
</protein>
<keyword evidence="5" id="KW-1185">Reference proteome</keyword>
<dbReference type="InterPro" id="IPR035441">
    <property type="entry name" value="TFIIS/LEDGF_dom_sf"/>
</dbReference>
<dbReference type="InterPro" id="IPR014001">
    <property type="entry name" value="Helicase_ATP-bd"/>
</dbReference>
<organism evidence="4 5">
    <name type="scientific">Pycnococcus provasolii</name>
    <dbReference type="NCBI Taxonomy" id="41880"/>
    <lineage>
        <taxon>Eukaryota</taxon>
        <taxon>Viridiplantae</taxon>
        <taxon>Chlorophyta</taxon>
        <taxon>Pseudoscourfieldiophyceae</taxon>
        <taxon>Pseudoscourfieldiales</taxon>
        <taxon>Pycnococcaceae</taxon>
        <taxon>Pycnococcus</taxon>
    </lineage>
</organism>
<dbReference type="OrthoDB" id="2419400at2759"/>
<dbReference type="Pfam" id="PF18766">
    <property type="entry name" value="SWI2_SNF2"/>
    <property type="match status" value="1"/>
</dbReference>
<dbReference type="SMART" id="SM00487">
    <property type="entry name" value="DEXDc"/>
    <property type="match status" value="1"/>
</dbReference>
<feature type="domain" description="Helicase ATP-binding" evidence="2">
    <location>
        <begin position="32"/>
        <end position="226"/>
    </location>
</feature>
<dbReference type="InterPro" id="IPR027417">
    <property type="entry name" value="P-loop_NTPase"/>
</dbReference>
<dbReference type="Gene3D" id="1.20.930.10">
    <property type="entry name" value="Conserved domain common to transcription factors TFIIS, elongin A, CRSP70"/>
    <property type="match status" value="1"/>
</dbReference>
<dbReference type="PANTHER" id="PTHR42927:SF1">
    <property type="entry name" value="HELICASE SUPERFAMILY 1 AND 2 DOMAIN-CONTAINING PROTEIN"/>
    <property type="match status" value="1"/>
</dbReference>
<dbReference type="PANTHER" id="PTHR42927">
    <property type="entry name" value="HELICASE SUPERFAMILY 1 AND 2 DOMAIN-CONTAINING PROTEIN"/>
    <property type="match status" value="1"/>
</dbReference>
<dbReference type="EMBL" id="BNJQ01000006">
    <property type="protein sequence ID" value="GHP03751.1"/>
    <property type="molecule type" value="Genomic_DNA"/>
</dbReference>
<accession>A0A830HDU8</accession>
<evidence type="ECO:0000259" key="2">
    <source>
        <dbReference type="PROSITE" id="PS51192"/>
    </source>
</evidence>
<dbReference type="GO" id="GO:0005634">
    <property type="term" value="C:nucleus"/>
    <property type="evidence" value="ECO:0007669"/>
    <property type="project" value="UniProtKB-SubCell"/>
</dbReference>
<dbReference type="SUPFAM" id="SSF47676">
    <property type="entry name" value="Conserved domain common to transcription factors TFIIS, elongin A, CRSP70"/>
    <property type="match status" value="1"/>
</dbReference>
<proteinExistence type="predicted"/>
<reference evidence="4" key="1">
    <citation type="submission" date="2020-10" db="EMBL/GenBank/DDBJ databases">
        <title>Unveiling of a novel bifunctional photoreceptor, Dualchrome1, isolated from a cosmopolitan green alga.</title>
        <authorList>
            <person name="Suzuki S."/>
            <person name="Kawachi M."/>
        </authorList>
    </citation>
    <scope>NUCLEOTIDE SEQUENCE</scope>
    <source>
        <strain evidence="4">NIES 2893</strain>
    </source>
</reference>
<dbReference type="SUPFAM" id="SSF52540">
    <property type="entry name" value="P-loop containing nucleoside triphosphate hydrolases"/>
    <property type="match status" value="1"/>
</dbReference>
<dbReference type="PROSITE" id="PS51192">
    <property type="entry name" value="HELICASE_ATP_BIND_1"/>
    <property type="match status" value="1"/>
</dbReference>
<evidence type="ECO:0000313" key="5">
    <source>
        <dbReference type="Proteomes" id="UP000660262"/>
    </source>
</evidence>
<gene>
    <name evidence="4" type="ORF">PPROV_000250600</name>
</gene>
<keyword evidence="1" id="KW-0539">Nucleus</keyword>
<dbReference type="Proteomes" id="UP000660262">
    <property type="component" value="Unassembled WGS sequence"/>
</dbReference>
<feature type="domain" description="TFIIS N-terminal" evidence="3">
    <location>
        <begin position="699"/>
        <end position="770"/>
    </location>
</feature>
<comment type="caution">
    <text evidence="4">The sequence shown here is derived from an EMBL/GenBank/DDBJ whole genome shotgun (WGS) entry which is preliminary data.</text>
</comment>
<dbReference type="AlphaFoldDB" id="A0A830HDU8"/>
<evidence type="ECO:0000313" key="4">
    <source>
        <dbReference type="EMBL" id="GHP03751.1"/>
    </source>
</evidence>
<sequence length="923" mass="98010">MAKLDGAVCLRLHQRECLLNIMHALREPTTMRDGCCKPSKFLIQHAPGSGKTLTMAALTYALINEDGDDDDGGGDGSSSSNNNNNGENMVVVLSDRLVLDEQLARVISQYLGGKGVCTQQVLKKCSGIDKTDSLAHALADRRCRVVVTTLQTFRTQAYEVKKVARRRVAVVADEAHRGHNSATAAVLEESLAKAGVTSLAYFCFTATPGQATLTQFGQLQGNVLRPFHVYSLRDAEADGLTLPLLDDYTCISPRVSLHRTEDGRGGEGADCKSRKLDVSSHLHRAASMSASLRAKAAYIAEHHVKRLANGLYTAFPEARSLVVCCSRYAVLRMRRALVREFKRLREEKSKLAGAVPMDVALPADSVYAAFSGTLAVTPAQGALDEEDGYDDGDNESDAEVPNKTLVNESDVNGILNFRDARFLIVCGKYETGYDDYRLVTLYLDRPVAGSRAVQVCGRIGRKPPTGAGSKPTPCVVDFANDIDTIYDSFVVFYDEAELHTDGDNSGNKERSAFEGALRHVLAALSSAGAAATHGASIGGALNLTPTEAARWTAVARGAHDELETPGDDGGAARAQAAVADYISACLALRCQAPELPLSWARAYRDALKDELARAQQSGATSARLPRGWCARVDSMDVTWTGAVSLRERLGGVSLPTIPLGRSAGGGASTSSKLSLGAASQQMLTSLSSSSSAPLLALADAISRAAEQGAAPQHALALLRRAAMRRVTTEDLVSTRLAFAVKRLRRAHTDTNVIASASALLRTWRALVDAVGEGQAAEDQKIVAFLASSLGASGGKDARVHAAAQRLHAALPARDPKDAKAHARALATFLKSDESMRERVIDGGSEVASSAVAEALGYGKRKRAAAEAAQKDDDAMVPGGTDCARCGGVRCVEEVTMNGGGTYAQERELLQKAVCRMCGHTSVV</sequence>
<evidence type="ECO:0000259" key="3">
    <source>
        <dbReference type="PROSITE" id="PS51319"/>
    </source>
</evidence>
<comment type="subcellular location">
    <subcellularLocation>
        <location evidence="1">Nucleus</location>
    </subcellularLocation>
</comment>
<evidence type="ECO:0000256" key="1">
    <source>
        <dbReference type="PROSITE-ProRule" id="PRU00649"/>
    </source>
</evidence>
<dbReference type="Pfam" id="PF08711">
    <property type="entry name" value="Med26"/>
    <property type="match status" value="1"/>
</dbReference>
<evidence type="ECO:0008006" key="6">
    <source>
        <dbReference type="Google" id="ProtNLM"/>
    </source>
</evidence>
<dbReference type="InterPro" id="IPR017923">
    <property type="entry name" value="TFIIS_N"/>
</dbReference>
<dbReference type="PROSITE" id="PS51319">
    <property type="entry name" value="TFIIS_N"/>
    <property type="match status" value="1"/>
</dbReference>
<name>A0A830HDU8_9CHLO</name>
<dbReference type="InterPro" id="IPR040980">
    <property type="entry name" value="SWI2_SNF2"/>
</dbReference>
<dbReference type="Gene3D" id="3.40.50.300">
    <property type="entry name" value="P-loop containing nucleotide triphosphate hydrolases"/>
    <property type="match status" value="2"/>
</dbReference>